<evidence type="ECO:0000256" key="3">
    <source>
        <dbReference type="ARBA" id="ARBA00023274"/>
    </source>
</evidence>
<name>A0AAD7XH84_9STRA</name>
<dbReference type="GO" id="GO:0003729">
    <property type="term" value="F:mRNA binding"/>
    <property type="evidence" value="ECO:0007669"/>
    <property type="project" value="TreeGrafter"/>
</dbReference>
<dbReference type="GO" id="GO:0003735">
    <property type="term" value="F:structural constituent of ribosome"/>
    <property type="evidence" value="ECO:0007669"/>
    <property type="project" value="InterPro"/>
</dbReference>
<dbReference type="InterPro" id="IPR005823">
    <property type="entry name" value="Ribosomal_uL13_bac-type"/>
</dbReference>
<proteinExistence type="inferred from homology"/>
<keyword evidence="2" id="KW-0689">Ribosomal protein</keyword>
<evidence type="ECO:0008006" key="6">
    <source>
        <dbReference type="Google" id="ProtNLM"/>
    </source>
</evidence>
<dbReference type="InterPro" id="IPR036899">
    <property type="entry name" value="Ribosomal_uL13_sf"/>
</dbReference>
<dbReference type="PANTHER" id="PTHR11545">
    <property type="entry name" value="RIBOSOMAL PROTEIN L13"/>
    <property type="match status" value="1"/>
</dbReference>
<dbReference type="Proteomes" id="UP001230188">
    <property type="component" value="Unassembled WGS sequence"/>
</dbReference>
<dbReference type="GO" id="GO:0017148">
    <property type="term" value="P:negative regulation of translation"/>
    <property type="evidence" value="ECO:0007669"/>
    <property type="project" value="TreeGrafter"/>
</dbReference>
<keyword evidence="5" id="KW-1185">Reference proteome</keyword>
<accession>A0AAD7XH84</accession>
<evidence type="ECO:0000313" key="4">
    <source>
        <dbReference type="EMBL" id="KAJ8598276.1"/>
    </source>
</evidence>
<gene>
    <name evidence="4" type="ORF">CTAYLR_006000</name>
</gene>
<dbReference type="InterPro" id="IPR005822">
    <property type="entry name" value="Ribosomal_uL13"/>
</dbReference>
<dbReference type="SUPFAM" id="SSF52161">
    <property type="entry name" value="Ribosomal protein L13"/>
    <property type="match status" value="1"/>
</dbReference>
<dbReference type="NCBIfam" id="TIGR01066">
    <property type="entry name" value="rplM_bact"/>
    <property type="match status" value="1"/>
</dbReference>
<evidence type="ECO:0000256" key="1">
    <source>
        <dbReference type="ARBA" id="ARBA00006227"/>
    </source>
</evidence>
<dbReference type="AlphaFoldDB" id="A0AAD7XH84"/>
<dbReference type="CDD" id="cd00392">
    <property type="entry name" value="Ribosomal_L13"/>
    <property type="match status" value="1"/>
</dbReference>
<dbReference type="Gene3D" id="3.90.1180.10">
    <property type="entry name" value="Ribosomal protein L13"/>
    <property type="match status" value="1"/>
</dbReference>
<evidence type="ECO:0000256" key="2">
    <source>
        <dbReference type="ARBA" id="ARBA00022980"/>
    </source>
</evidence>
<evidence type="ECO:0000313" key="5">
    <source>
        <dbReference type="Proteomes" id="UP001230188"/>
    </source>
</evidence>
<comment type="caution">
    <text evidence="4">The sequence shown here is derived from an EMBL/GenBank/DDBJ whole genome shotgun (WGS) entry which is preliminary data.</text>
</comment>
<dbReference type="Pfam" id="PF00572">
    <property type="entry name" value="Ribosomal_L13"/>
    <property type="match status" value="1"/>
</dbReference>
<dbReference type="HAMAP" id="MF_01366">
    <property type="entry name" value="Ribosomal_uL13"/>
    <property type="match status" value="1"/>
</dbReference>
<reference evidence="4" key="1">
    <citation type="submission" date="2023-01" db="EMBL/GenBank/DDBJ databases">
        <title>Metagenome sequencing of chrysophaentin producing Chrysophaeum taylorii.</title>
        <authorList>
            <person name="Davison J."/>
            <person name="Bewley C."/>
        </authorList>
    </citation>
    <scope>NUCLEOTIDE SEQUENCE</scope>
    <source>
        <strain evidence="4">NIES-1699</strain>
    </source>
</reference>
<dbReference type="EMBL" id="JAQMWT010000679">
    <property type="protein sequence ID" value="KAJ8598276.1"/>
    <property type="molecule type" value="Genomic_DNA"/>
</dbReference>
<keyword evidence="3" id="KW-0687">Ribonucleoprotein</keyword>
<dbReference type="GO" id="GO:0005840">
    <property type="term" value="C:ribosome"/>
    <property type="evidence" value="ECO:0007669"/>
    <property type="project" value="UniProtKB-KW"/>
</dbReference>
<sequence>MKRLANLAAARHQQWHVVDARGQHVGRLAARIAPVLVGKHKPIWEPHRHEHGDFVVVVNAAEVHFTGRKWDQKIYYRHTGYPGGLKMRTAREVHRRKPGEVLRKAISGMLPKNKLRETFLNRLKIYPAEDHPHEAQLASQRAAYSPLDDMPPPFTWY</sequence>
<dbReference type="GO" id="GO:0006412">
    <property type="term" value="P:translation"/>
    <property type="evidence" value="ECO:0007669"/>
    <property type="project" value="InterPro"/>
</dbReference>
<organism evidence="4 5">
    <name type="scientific">Chrysophaeum taylorii</name>
    <dbReference type="NCBI Taxonomy" id="2483200"/>
    <lineage>
        <taxon>Eukaryota</taxon>
        <taxon>Sar</taxon>
        <taxon>Stramenopiles</taxon>
        <taxon>Ochrophyta</taxon>
        <taxon>Pelagophyceae</taxon>
        <taxon>Pelagomonadales</taxon>
        <taxon>Pelagomonadaceae</taxon>
        <taxon>Chrysophaeum</taxon>
    </lineage>
</organism>
<dbReference type="GO" id="GO:1990904">
    <property type="term" value="C:ribonucleoprotein complex"/>
    <property type="evidence" value="ECO:0007669"/>
    <property type="project" value="UniProtKB-KW"/>
</dbReference>
<dbReference type="PIRSF" id="PIRSF002181">
    <property type="entry name" value="Ribosomal_L13"/>
    <property type="match status" value="1"/>
</dbReference>
<comment type="similarity">
    <text evidence="1">Belongs to the universal ribosomal protein uL13 family.</text>
</comment>
<protein>
    <recommendedName>
        <fullName evidence="6">50S ribosomal protein L13</fullName>
    </recommendedName>
</protein>
<dbReference type="PANTHER" id="PTHR11545:SF2">
    <property type="entry name" value="LARGE RIBOSOMAL SUBUNIT PROTEIN UL13M"/>
    <property type="match status" value="1"/>
</dbReference>